<dbReference type="Pfam" id="PF13489">
    <property type="entry name" value="Methyltransf_23"/>
    <property type="match status" value="1"/>
</dbReference>
<evidence type="ECO:0000313" key="1">
    <source>
        <dbReference type="EMBL" id="KAF5362266.1"/>
    </source>
</evidence>
<dbReference type="GO" id="GO:0008168">
    <property type="term" value="F:methyltransferase activity"/>
    <property type="evidence" value="ECO:0007669"/>
    <property type="project" value="TreeGrafter"/>
</dbReference>
<proteinExistence type="predicted"/>
<dbReference type="AlphaFoldDB" id="A0A8H5GC93"/>
<dbReference type="InterPro" id="IPR029063">
    <property type="entry name" value="SAM-dependent_MTases_sf"/>
</dbReference>
<evidence type="ECO:0000313" key="2">
    <source>
        <dbReference type="Proteomes" id="UP000559027"/>
    </source>
</evidence>
<reference evidence="1 2" key="1">
    <citation type="journal article" date="2020" name="ISME J.">
        <title>Uncovering the hidden diversity of litter-decomposition mechanisms in mushroom-forming fungi.</title>
        <authorList>
            <person name="Floudas D."/>
            <person name="Bentzer J."/>
            <person name="Ahren D."/>
            <person name="Johansson T."/>
            <person name="Persson P."/>
            <person name="Tunlid A."/>
        </authorList>
    </citation>
    <scope>NUCLEOTIDE SEQUENCE [LARGE SCALE GENOMIC DNA]</scope>
    <source>
        <strain evidence="1 2">CBS 146.42</strain>
    </source>
</reference>
<dbReference type="Proteomes" id="UP000559027">
    <property type="component" value="Unassembled WGS sequence"/>
</dbReference>
<evidence type="ECO:0008006" key="3">
    <source>
        <dbReference type="Google" id="ProtNLM"/>
    </source>
</evidence>
<gene>
    <name evidence="1" type="ORF">D9756_002068</name>
</gene>
<dbReference type="EMBL" id="JAACJO010000002">
    <property type="protein sequence ID" value="KAF5362266.1"/>
    <property type="molecule type" value="Genomic_DNA"/>
</dbReference>
<dbReference type="Gene3D" id="3.40.50.150">
    <property type="entry name" value="Vaccinia Virus protein VP39"/>
    <property type="match status" value="1"/>
</dbReference>
<dbReference type="SUPFAM" id="SSF53335">
    <property type="entry name" value="S-adenosyl-L-methionine-dependent methyltransferases"/>
    <property type="match status" value="1"/>
</dbReference>
<accession>A0A8H5GC93</accession>
<protein>
    <recommendedName>
        <fullName evidence="3">S-adenosyl-L-methionine-dependent methyltransferase</fullName>
    </recommendedName>
</protein>
<dbReference type="PANTHER" id="PTHR43591:SF24">
    <property type="entry name" value="2-METHOXY-6-POLYPRENYL-1,4-BENZOQUINOL METHYLASE, MITOCHONDRIAL"/>
    <property type="match status" value="1"/>
</dbReference>
<dbReference type="OrthoDB" id="2013972at2759"/>
<keyword evidence="2" id="KW-1185">Reference proteome</keyword>
<organism evidence="1 2">
    <name type="scientific">Leucocoprinus leucothites</name>
    <dbReference type="NCBI Taxonomy" id="201217"/>
    <lineage>
        <taxon>Eukaryota</taxon>
        <taxon>Fungi</taxon>
        <taxon>Dikarya</taxon>
        <taxon>Basidiomycota</taxon>
        <taxon>Agaricomycotina</taxon>
        <taxon>Agaricomycetes</taxon>
        <taxon>Agaricomycetidae</taxon>
        <taxon>Agaricales</taxon>
        <taxon>Agaricineae</taxon>
        <taxon>Agaricaceae</taxon>
        <taxon>Leucocoprinus</taxon>
    </lineage>
</organism>
<name>A0A8H5GC93_9AGAR</name>
<comment type="caution">
    <text evidence="1">The sequence shown here is derived from an EMBL/GenBank/DDBJ whole genome shotgun (WGS) entry which is preliminary data.</text>
</comment>
<dbReference type="CDD" id="cd02440">
    <property type="entry name" value="AdoMet_MTases"/>
    <property type="match status" value="1"/>
</dbReference>
<dbReference type="PANTHER" id="PTHR43591">
    <property type="entry name" value="METHYLTRANSFERASE"/>
    <property type="match status" value="1"/>
</dbReference>
<sequence length="358" mass="40821">MRGRPLPEEEACGQHEAKHYFNQLRFMYFRYNRTSTSSTTSSGQLRVYTPVFTTTMDVDEARLEKTYSFPKGNADVERLELQHQICVLRFGGLYPEEIEGQVQHLMTQRDSEVLDVGCGSSPIWSTQMAKRFPKVNITGLDLAPLTDGEYPKNFSFVRHDLTKGFPDEYKNRFSILHCRLVCQQFPDPPMLIKGMADCLKPNGLLLLIDGGGQTYGQDKKPVTPFKYDPSRSITENLKNTEGGSWHAGWFAELGRGVRSPTFKPPPELIRQTPLKEIMSQEYLVPYGWEGGGIRNGKKLGDLMMKNAETVYKFSPAILARLNDLPDEIKKALVTKGFQELKGRKMYIHLWYTVGMRSE</sequence>